<evidence type="ECO:0000256" key="1">
    <source>
        <dbReference type="ARBA" id="ARBA00010688"/>
    </source>
</evidence>
<dbReference type="InterPro" id="IPR029056">
    <property type="entry name" value="Ribokinase-like"/>
</dbReference>
<name>A0ABV7WQE5_9GAMM</name>
<evidence type="ECO:0000313" key="7">
    <source>
        <dbReference type="EMBL" id="MFC3701382.1"/>
    </source>
</evidence>
<dbReference type="PANTHER" id="PTHR43085">
    <property type="entry name" value="HEXOKINASE FAMILY MEMBER"/>
    <property type="match status" value="1"/>
</dbReference>
<keyword evidence="3" id="KW-0547">Nucleotide-binding</keyword>
<sequence>MAAVLCFGEALIDFLNTGSQAEGPLAIPEFRQFPGGAPANVAVAIAKLGGDARFAGQVGNDSFGQFLKNALDTYEVDTAHLMTHASAKTALAFVMLDETGERSFEFYRDKSADLLVTPQDIKDIWFRDANIFHFCSNTLTDENIAATTLFALERARKQGCLVSFDVNLRHNLWPNNVIDKERIRACFEHVDIVKVSKEELDFLEPEGEAAFVKTVIGLGAKVILLTDAGNPIKILAKGIYSEISPPDTEVKDTTAAGDAFTGGFLFALSEQSDIRKAIASQSTLEAMTVFASKCGAFTVARQGAFTALPTLDDLES</sequence>
<keyword evidence="4 7" id="KW-0418">Kinase</keyword>
<dbReference type="InterPro" id="IPR050306">
    <property type="entry name" value="PfkB_Carbo_kinase"/>
</dbReference>
<dbReference type="PANTHER" id="PTHR43085:SF1">
    <property type="entry name" value="PSEUDOURIDINE KINASE-RELATED"/>
    <property type="match status" value="1"/>
</dbReference>
<dbReference type="EMBL" id="JBHRYN010000008">
    <property type="protein sequence ID" value="MFC3701382.1"/>
    <property type="molecule type" value="Genomic_DNA"/>
</dbReference>
<evidence type="ECO:0000256" key="3">
    <source>
        <dbReference type="ARBA" id="ARBA00022741"/>
    </source>
</evidence>
<keyword evidence="5" id="KW-0067">ATP-binding</keyword>
<dbReference type="PROSITE" id="PS00584">
    <property type="entry name" value="PFKB_KINASES_2"/>
    <property type="match status" value="1"/>
</dbReference>
<dbReference type="SUPFAM" id="SSF53613">
    <property type="entry name" value="Ribokinase-like"/>
    <property type="match status" value="1"/>
</dbReference>
<dbReference type="InterPro" id="IPR002173">
    <property type="entry name" value="Carboh/pur_kinase_PfkB_CS"/>
</dbReference>
<dbReference type="EC" id="2.7.1.-" evidence="7"/>
<gene>
    <name evidence="7" type="ORF">ACFOND_06975</name>
</gene>
<proteinExistence type="inferred from homology"/>
<comment type="caution">
    <text evidence="7">The sequence shown here is derived from an EMBL/GenBank/DDBJ whole genome shotgun (WGS) entry which is preliminary data.</text>
</comment>
<keyword evidence="2 7" id="KW-0808">Transferase</keyword>
<dbReference type="InterPro" id="IPR011611">
    <property type="entry name" value="PfkB_dom"/>
</dbReference>
<evidence type="ECO:0000256" key="5">
    <source>
        <dbReference type="ARBA" id="ARBA00022840"/>
    </source>
</evidence>
<dbReference type="GO" id="GO:0016301">
    <property type="term" value="F:kinase activity"/>
    <property type="evidence" value="ECO:0007669"/>
    <property type="project" value="UniProtKB-KW"/>
</dbReference>
<organism evidence="7 8">
    <name type="scientific">Reinekea marina</name>
    <dbReference type="NCBI Taxonomy" id="1310421"/>
    <lineage>
        <taxon>Bacteria</taxon>
        <taxon>Pseudomonadati</taxon>
        <taxon>Pseudomonadota</taxon>
        <taxon>Gammaproteobacteria</taxon>
        <taxon>Oceanospirillales</taxon>
        <taxon>Saccharospirillaceae</taxon>
        <taxon>Reinekea</taxon>
    </lineage>
</organism>
<evidence type="ECO:0000313" key="8">
    <source>
        <dbReference type="Proteomes" id="UP001595710"/>
    </source>
</evidence>
<accession>A0ABV7WQE5</accession>
<dbReference type="Proteomes" id="UP001595710">
    <property type="component" value="Unassembled WGS sequence"/>
</dbReference>
<evidence type="ECO:0000256" key="2">
    <source>
        <dbReference type="ARBA" id="ARBA00022679"/>
    </source>
</evidence>
<comment type="similarity">
    <text evidence="1">Belongs to the carbohydrate kinase PfkB family.</text>
</comment>
<dbReference type="CDD" id="cd01167">
    <property type="entry name" value="bac_FRK"/>
    <property type="match status" value="1"/>
</dbReference>
<reference evidence="8" key="1">
    <citation type="journal article" date="2019" name="Int. J. Syst. Evol. Microbiol.">
        <title>The Global Catalogue of Microorganisms (GCM) 10K type strain sequencing project: providing services to taxonomists for standard genome sequencing and annotation.</title>
        <authorList>
            <consortium name="The Broad Institute Genomics Platform"/>
            <consortium name="The Broad Institute Genome Sequencing Center for Infectious Disease"/>
            <person name="Wu L."/>
            <person name="Ma J."/>
        </authorList>
    </citation>
    <scope>NUCLEOTIDE SEQUENCE [LARGE SCALE GENOMIC DNA]</scope>
    <source>
        <strain evidence="8">CECT 8288</strain>
    </source>
</reference>
<dbReference type="Pfam" id="PF00294">
    <property type="entry name" value="PfkB"/>
    <property type="match status" value="1"/>
</dbReference>
<evidence type="ECO:0000256" key="4">
    <source>
        <dbReference type="ARBA" id="ARBA00022777"/>
    </source>
</evidence>
<dbReference type="RefSeq" id="WP_377362603.1">
    <property type="nucleotide sequence ID" value="NZ_JBHRYN010000008.1"/>
</dbReference>
<keyword evidence="8" id="KW-1185">Reference proteome</keyword>
<feature type="domain" description="Carbohydrate kinase PfkB" evidence="6">
    <location>
        <begin position="1"/>
        <end position="310"/>
    </location>
</feature>
<evidence type="ECO:0000259" key="6">
    <source>
        <dbReference type="Pfam" id="PF00294"/>
    </source>
</evidence>
<dbReference type="PROSITE" id="PS00583">
    <property type="entry name" value="PFKB_KINASES_1"/>
    <property type="match status" value="1"/>
</dbReference>
<dbReference type="Gene3D" id="3.40.1190.20">
    <property type="match status" value="1"/>
</dbReference>
<protein>
    <submittedName>
        <fullName evidence="7">Carbohydrate kinase</fullName>
        <ecNumber evidence="7">2.7.1.-</ecNumber>
    </submittedName>
</protein>